<dbReference type="SUPFAM" id="SSF56925">
    <property type="entry name" value="OMPA-like"/>
    <property type="match status" value="1"/>
</dbReference>
<name>A0A644VZL5_9ZZZZ</name>
<sequence length="225" mass="24614">MRKITVILLVLCLAHISFQAFAQGRFSIHAGTSLPMSDFASDDITDEDAGMAALGLNIGVEYNYLLSDKGLGLFGGVDFHYNNLQQDVMNKIKTSYEDLGLNVSEIIYPKYFNIPFSGGLSYTYQANDKIGLFAKGGLTINFFKMTDMFLKANGQTLVTLIDTAYGAGFRVGCGILIDKYTSVSFNYYGLGKLDLDGRVMVGSDSEDIDGKQKVDLATLTIGFLF</sequence>
<dbReference type="EMBL" id="VSSQ01000524">
    <property type="protein sequence ID" value="MPL96757.1"/>
    <property type="molecule type" value="Genomic_DNA"/>
</dbReference>
<protein>
    <submittedName>
        <fullName evidence="1">Uncharacterized protein</fullName>
    </submittedName>
</protein>
<comment type="caution">
    <text evidence="1">The sequence shown here is derived from an EMBL/GenBank/DDBJ whole genome shotgun (WGS) entry which is preliminary data.</text>
</comment>
<gene>
    <name evidence="1" type="ORF">SDC9_42939</name>
</gene>
<proteinExistence type="predicted"/>
<dbReference type="AlphaFoldDB" id="A0A644VZL5"/>
<evidence type="ECO:0000313" key="1">
    <source>
        <dbReference type="EMBL" id="MPL96757.1"/>
    </source>
</evidence>
<reference evidence="1" key="1">
    <citation type="submission" date="2019-08" db="EMBL/GenBank/DDBJ databases">
        <authorList>
            <person name="Kucharzyk K."/>
            <person name="Murdoch R.W."/>
            <person name="Higgins S."/>
            <person name="Loffler F."/>
        </authorList>
    </citation>
    <scope>NUCLEOTIDE SEQUENCE</scope>
</reference>
<organism evidence="1">
    <name type="scientific">bioreactor metagenome</name>
    <dbReference type="NCBI Taxonomy" id="1076179"/>
    <lineage>
        <taxon>unclassified sequences</taxon>
        <taxon>metagenomes</taxon>
        <taxon>ecological metagenomes</taxon>
    </lineage>
</organism>
<dbReference type="InterPro" id="IPR011250">
    <property type="entry name" value="OMP/PagP_B-barrel"/>
</dbReference>
<accession>A0A644VZL5</accession>